<dbReference type="Pfam" id="PF00248">
    <property type="entry name" value="Aldo_ket_red"/>
    <property type="match status" value="1"/>
</dbReference>
<dbReference type="RefSeq" id="WP_126022019.1">
    <property type="nucleotide sequence ID" value="NZ_RXFT01000004.1"/>
</dbReference>
<dbReference type="Gene3D" id="3.20.20.100">
    <property type="entry name" value="NADP-dependent oxidoreductase domain"/>
    <property type="match status" value="1"/>
</dbReference>
<comment type="caution">
    <text evidence="3">The sequence shown here is derived from an EMBL/GenBank/DDBJ whole genome shotgun (WGS) entry which is preliminary data.</text>
</comment>
<dbReference type="AlphaFoldDB" id="A0A3S0ZED6"/>
<evidence type="ECO:0000256" key="1">
    <source>
        <dbReference type="SAM" id="SignalP"/>
    </source>
</evidence>
<dbReference type="PANTHER" id="PTHR43638">
    <property type="entry name" value="OXIDOREDUCTASE, ALDO/KETO REDUCTASE FAMILY PROTEIN"/>
    <property type="match status" value="1"/>
</dbReference>
<evidence type="ECO:0000313" key="3">
    <source>
        <dbReference type="EMBL" id="RUR67868.1"/>
    </source>
</evidence>
<feature type="domain" description="NADP-dependent oxidoreductase" evidence="2">
    <location>
        <begin position="55"/>
        <end position="300"/>
    </location>
</feature>
<dbReference type="SUPFAM" id="SSF51430">
    <property type="entry name" value="NAD(P)-linked oxidoreductase"/>
    <property type="match status" value="1"/>
</dbReference>
<feature type="signal peptide" evidence="1">
    <location>
        <begin position="1"/>
        <end position="32"/>
    </location>
</feature>
<gene>
    <name evidence="3" type="ORF">EJP67_12455</name>
</gene>
<dbReference type="PANTHER" id="PTHR43638:SF3">
    <property type="entry name" value="ALDEHYDE REDUCTASE"/>
    <property type="match status" value="1"/>
</dbReference>
<protein>
    <submittedName>
        <fullName evidence="3">Aldo/keto reductase</fullName>
    </submittedName>
</protein>
<keyword evidence="1" id="KW-0732">Signal</keyword>
<dbReference type="InterPro" id="IPR036812">
    <property type="entry name" value="NAD(P)_OxRdtase_dom_sf"/>
</dbReference>
<evidence type="ECO:0000259" key="2">
    <source>
        <dbReference type="Pfam" id="PF00248"/>
    </source>
</evidence>
<organism evidence="3 4">
    <name type="scientific">Variovorax guangxiensis</name>
    <dbReference type="NCBI Taxonomy" id="1775474"/>
    <lineage>
        <taxon>Bacteria</taxon>
        <taxon>Pseudomonadati</taxon>
        <taxon>Pseudomonadota</taxon>
        <taxon>Betaproteobacteria</taxon>
        <taxon>Burkholderiales</taxon>
        <taxon>Comamonadaceae</taxon>
        <taxon>Variovorax</taxon>
    </lineage>
</organism>
<reference evidence="3 4" key="1">
    <citation type="submission" date="2018-12" db="EMBL/GenBank/DDBJ databases">
        <title>The genome sequences of Variovorax guangxiensis DSM 27352.</title>
        <authorList>
            <person name="Gao J."/>
            <person name="Sun J."/>
        </authorList>
    </citation>
    <scope>NUCLEOTIDE SEQUENCE [LARGE SCALE GENOMIC DNA]</scope>
    <source>
        <strain evidence="3 4">DSM 27352</strain>
    </source>
</reference>
<name>A0A3S0ZED6_9BURK</name>
<dbReference type="OrthoDB" id="8563187at2"/>
<proteinExistence type="predicted"/>
<dbReference type="EMBL" id="RXFT01000004">
    <property type="protein sequence ID" value="RUR67868.1"/>
    <property type="molecule type" value="Genomic_DNA"/>
</dbReference>
<accession>A0A3S0ZED6</accession>
<feature type="chain" id="PRO_5018758341" evidence="1">
    <location>
        <begin position="33"/>
        <end position="312"/>
    </location>
</feature>
<evidence type="ECO:0000313" key="4">
    <source>
        <dbReference type="Proteomes" id="UP000281118"/>
    </source>
</evidence>
<sequence>MQPPTIPFHLTRAELLRMGAALCAGAALPAFAQPQSKPAMNTRPIPSTREALPVIGCGTWIGFDQRPGTEEYARLPGVLDALFAAGGTVIDSSPMYGRSEETTGELLAASKQQVRPFLATKVWTSGREAGIAQMEQSFARLRTQHMDLMQVHNLVDWRTHLATLRGWKEKGRVRYIGVTHYTASAYGEVEAVLKAEKLDFLQINYSLDAREAEQRLLPLAAERGVAVIVNMPFGGGGLLRRLRDKPLPPWAAEIGCTSWAQVLLKFVLSHPAVTCTIPGTSRREHMADNAAAGAGSFPDAAFWRREAAAIRT</sequence>
<dbReference type="Proteomes" id="UP000281118">
    <property type="component" value="Unassembled WGS sequence"/>
</dbReference>
<dbReference type="CDD" id="cd19095">
    <property type="entry name" value="AKR_PA4992-like"/>
    <property type="match status" value="1"/>
</dbReference>
<dbReference type="InterPro" id="IPR023210">
    <property type="entry name" value="NADP_OxRdtase_dom"/>
</dbReference>